<gene>
    <name evidence="5" type="ORF">QFZ53_002057</name>
</gene>
<dbReference type="PANTHER" id="PTHR43782">
    <property type="entry name" value="ARGINASE"/>
    <property type="match status" value="1"/>
</dbReference>
<keyword evidence="1" id="KW-0479">Metal-binding</keyword>
<dbReference type="GO" id="GO:0005829">
    <property type="term" value="C:cytosol"/>
    <property type="evidence" value="ECO:0007669"/>
    <property type="project" value="TreeGrafter"/>
</dbReference>
<dbReference type="EC" id="3.5.3.1" evidence="5"/>
<dbReference type="InterPro" id="IPR023696">
    <property type="entry name" value="Ureohydrolase_dom_sf"/>
</dbReference>
<dbReference type="CDD" id="cd09999">
    <property type="entry name" value="Arginase-like_1"/>
    <property type="match status" value="1"/>
</dbReference>
<dbReference type="GO" id="GO:0030145">
    <property type="term" value="F:manganese ion binding"/>
    <property type="evidence" value="ECO:0007669"/>
    <property type="project" value="TreeGrafter"/>
</dbReference>
<accession>A0AAW8EWE5</accession>
<evidence type="ECO:0000313" key="6">
    <source>
        <dbReference type="Proteomes" id="UP001244427"/>
    </source>
</evidence>
<evidence type="ECO:0000256" key="3">
    <source>
        <dbReference type="ARBA" id="ARBA00023211"/>
    </source>
</evidence>
<dbReference type="RefSeq" id="WP_307296023.1">
    <property type="nucleotide sequence ID" value="NZ_JAUSXV010000001.1"/>
</dbReference>
<evidence type="ECO:0000256" key="4">
    <source>
        <dbReference type="PROSITE-ProRule" id="PRU00742"/>
    </source>
</evidence>
<organism evidence="5 6">
    <name type="scientific">Microbacterium natoriense</name>
    <dbReference type="NCBI Taxonomy" id="284570"/>
    <lineage>
        <taxon>Bacteria</taxon>
        <taxon>Bacillati</taxon>
        <taxon>Actinomycetota</taxon>
        <taxon>Actinomycetes</taxon>
        <taxon>Micrococcales</taxon>
        <taxon>Microbacteriaceae</taxon>
        <taxon>Microbacterium</taxon>
    </lineage>
</organism>
<dbReference type="EMBL" id="JAUSXV010000001">
    <property type="protein sequence ID" value="MDQ0647861.1"/>
    <property type="molecule type" value="Genomic_DNA"/>
</dbReference>
<dbReference type="Gene3D" id="3.40.800.10">
    <property type="entry name" value="Ureohydrolase domain"/>
    <property type="match status" value="1"/>
</dbReference>
<name>A0AAW8EWE5_9MICO</name>
<comment type="similarity">
    <text evidence="4">Belongs to the arginase family.</text>
</comment>
<keyword evidence="3" id="KW-0464">Manganese</keyword>
<dbReference type="Proteomes" id="UP001244427">
    <property type="component" value="Unassembled WGS sequence"/>
</dbReference>
<dbReference type="SUPFAM" id="SSF52768">
    <property type="entry name" value="Arginase/deacetylase"/>
    <property type="match status" value="1"/>
</dbReference>
<evidence type="ECO:0000313" key="5">
    <source>
        <dbReference type="EMBL" id="MDQ0647861.1"/>
    </source>
</evidence>
<keyword evidence="6" id="KW-1185">Reference proteome</keyword>
<evidence type="ECO:0000256" key="2">
    <source>
        <dbReference type="ARBA" id="ARBA00022801"/>
    </source>
</evidence>
<dbReference type="PANTHER" id="PTHR43782:SF3">
    <property type="entry name" value="ARGINASE"/>
    <property type="match status" value="1"/>
</dbReference>
<keyword evidence="2 5" id="KW-0378">Hydrolase</keyword>
<dbReference type="PRINTS" id="PR00116">
    <property type="entry name" value="ARGINASE"/>
</dbReference>
<comment type="caution">
    <text evidence="5">The sequence shown here is derived from an EMBL/GenBank/DDBJ whole genome shotgun (WGS) entry which is preliminary data.</text>
</comment>
<evidence type="ECO:0000256" key="1">
    <source>
        <dbReference type="ARBA" id="ARBA00022723"/>
    </source>
</evidence>
<dbReference type="GO" id="GO:0004053">
    <property type="term" value="F:arginase activity"/>
    <property type="evidence" value="ECO:0007669"/>
    <property type="project" value="UniProtKB-EC"/>
</dbReference>
<dbReference type="InterPro" id="IPR006035">
    <property type="entry name" value="Ureohydrolase"/>
</dbReference>
<dbReference type="Pfam" id="PF00491">
    <property type="entry name" value="Arginase"/>
    <property type="match status" value="1"/>
</dbReference>
<sequence length="284" mass="29088">MPRTVVRGIRSFPLEAPVVRFLVVPQWQGSPATRAMLLVDGATAIAGDLPRAATTVLDVPVEAGESLGTGVRRLSSLLRTRELVAEAMTADTVVIGGDCSVTAAALAALPGGTDDLAVVWCDAHADMNTPESSPSGAFSGMALRAVLGEGEPQLALSPGVPRDRVITVGMRNLDDEEVAQVDGLTSLSVSDLDSADAVADAVAATGARRVWVHIDVDVLDPAELSGVSEAAPFGLTTSALSTAIRRLRDRVPLAGATISGFAPRTPADAVDDLGALLRLVGAVA</sequence>
<protein>
    <submittedName>
        <fullName evidence="5">Arginase</fullName>
        <ecNumber evidence="5">3.5.3.1</ecNumber>
    </submittedName>
</protein>
<proteinExistence type="inferred from homology"/>
<dbReference type="AlphaFoldDB" id="A0AAW8EWE5"/>
<reference evidence="5 6" key="1">
    <citation type="submission" date="2023-07" db="EMBL/GenBank/DDBJ databases">
        <title>Comparative genomics of wheat-associated soil bacteria to identify genetic determinants of phenazine resistance.</title>
        <authorList>
            <person name="Mouncey N."/>
        </authorList>
    </citation>
    <scope>NUCLEOTIDE SEQUENCE [LARGE SCALE GENOMIC DNA]</scope>
    <source>
        <strain evidence="5 6">W4I9-1</strain>
    </source>
</reference>
<dbReference type="PROSITE" id="PS51409">
    <property type="entry name" value="ARGINASE_2"/>
    <property type="match status" value="1"/>
</dbReference>